<name>A0A1J1LHI2_9CYAN</name>
<organism evidence="1 2">
    <name type="scientific">Planktothrix tepida PCC 9214</name>
    <dbReference type="NCBI Taxonomy" id="671072"/>
    <lineage>
        <taxon>Bacteria</taxon>
        <taxon>Bacillati</taxon>
        <taxon>Cyanobacteriota</taxon>
        <taxon>Cyanophyceae</taxon>
        <taxon>Oscillatoriophycideae</taxon>
        <taxon>Oscillatoriales</taxon>
        <taxon>Microcoleaceae</taxon>
        <taxon>Planktothrix</taxon>
    </lineage>
</organism>
<dbReference type="AlphaFoldDB" id="A0A1J1LHI2"/>
<keyword evidence="2" id="KW-1185">Reference proteome</keyword>
<dbReference type="InterPro" id="IPR052732">
    <property type="entry name" value="Cell-binding_unc_protein"/>
</dbReference>
<dbReference type="PANTHER" id="PTHR43883:SF1">
    <property type="entry name" value="GLUCONOKINASE"/>
    <property type="match status" value="1"/>
</dbReference>
<dbReference type="SUPFAM" id="SSF52540">
    <property type="entry name" value="P-loop containing nucleoside triphosphate hydrolases"/>
    <property type="match status" value="1"/>
</dbReference>
<dbReference type="Pfam" id="PF13671">
    <property type="entry name" value="AAA_33"/>
    <property type="match status" value="1"/>
</dbReference>
<dbReference type="EMBL" id="CZDF01000132">
    <property type="protein sequence ID" value="CUR31033.1"/>
    <property type="molecule type" value="Genomic_DNA"/>
</dbReference>
<dbReference type="Proteomes" id="UP000184315">
    <property type="component" value="Unassembled WGS sequence"/>
</dbReference>
<reference evidence="2" key="1">
    <citation type="submission" date="2015-10" db="EMBL/GenBank/DDBJ databases">
        <authorList>
            <person name="Regsiter A."/>
            <person name="william w."/>
        </authorList>
    </citation>
    <scope>NUCLEOTIDE SEQUENCE [LARGE SCALE GENOMIC DNA]</scope>
</reference>
<dbReference type="InterPro" id="IPR027417">
    <property type="entry name" value="P-loop_NTPase"/>
</dbReference>
<protein>
    <recommendedName>
        <fullName evidence="3">Gluconokinase</fullName>
    </recommendedName>
</protein>
<dbReference type="Gene3D" id="3.90.1200.10">
    <property type="match status" value="1"/>
</dbReference>
<sequence>MDMTDSALPRLIQQMLEPDFYLHPVQEPIQLLQTHISFIVLTGEYVYKLKKIVDFGFLDYSTLEKRRYFCEQELQMNQQQAPELYLEVVPIIEIGDRFQFGDNQNSAVEYALKMRQFPEEDLLINLFAQDKLTTNEMEELGKVVAEFHQSCPTNDEILKFGEIAQIRHSIDGNYQKTQKYIGCCQTQEQYEQTKQYTDHFFETHDAIFKSRIENRWIRECHGDLHLKNICIYQDKILLFDRIEFNQEFRFVDVIYDVAFVVMDLEGRGRTDLGNRFLNTYIEQTGDWEGLQLLPFYLTRQAYVRAKVNSLILDDPAVAEEQKEIAKQEATQYYKLAWQYTRRSSGGMVMMSGLSGSGKSTTARKLSKRLNAIHIRSDAVRKHLANVPLYEKGGEEIYTPEMTEKTYKRLLELGLLLAKQGFWVILDAKYDQQERRGEVIETCNTHQLPLQIIECTAPMDILQDRLQHRQGDIADATVDLLTSQQAKAQPFTDYEKNYLTTIDTTQNIDQQWKKLY</sequence>
<dbReference type="Gene3D" id="3.40.50.300">
    <property type="entry name" value="P-loop containing nucleotide triphosphate hydrolases"/>
    <property type="match status" value="1"/>
</dbReference>
<dbReference type="PANTHER" id="PTHR43883">
    <property type="entry name" value="SLR0207 PROTEIN"/>
    <property type="match status" value="1"/>
</dbReference>
<dbReference type="InterPro" id="IPR011009">
    <property type="entry name" value="Kinase-like_dom_sf"/>
</dbReference>
<evidence type="ECO:0000313" key="1">
    <source>
        <dbReference type="EMBL" id="CUR31033.1"/>
    </source>
</evidence>
<gene>
    <name evidence="1" type="ORF">PL9214290624</name>
</gene>
<accession>A0A1J1LHI2</accession>
<dbReference type="STRING" id="671072.PL9214290624"/>
<evidence type="ECO:0008006" key="3">
    <source>
        <dbReference type="Google" id="ProtNLM"/>
    </source>
</evidence>
<dbReference type="SUPFAM" id="SSF56112">
    <property type="entry name" value="Protein kinase-like (PK-like)"/>
    <property type="match status" value="1"/>
</dbReference>
<proteinExistence type="predicted"/>
<evidence type="ECO:0000313" key="2">
    <source>
        <dbReference type="Proteomes" id="UP000184315"/>
    </source>
</evidence>